<keyword evidence="5 8" id="KW-0010">Activator</keyword>
<proteinExistence type="inferred from homology"/>
<keyword evidence="7 8" id="KW-0539">Nucleus</keyword>
<evidence type="ECO:0000256" key="3">
    <source>
        <dbReference type="ARBA" id="ARBA00019660"/>
    </source>
</evidence>
<dbReference type="Gene3D" id="1.10.10.1340">
    <property type="entry name" value="Mediator of RNA polymerase II, submodule Med31 (Soh1)"/>
    <property type="match status" value="2"/>
</dbReference>
<organism evidence="9 10">
    <name type="scientific">Clydaea vesicula</name>
    <dbReference type="NCBI Taxonomy" id="447962"/>
    <lineage>
        <taxon>Eukaryota</taxon>
        <taxon>Fungi</taxon>
        <taxon>Fungi incertae sedis</taxon>
        <taxon>Chytridiomycota</taxon>
        <taxon>Chytridiomycota incertae sedis</taxon>
        <taxon>Chytridiomycetes</taxon>
        <taxon>Lobulomycetales</taxon>
        <taxon>Lobulomycetaceae</taxon>
        <taxon>Clydaea</taxon>
    </lineage>
</organism>
<sequence>MDSKVVDGALNASLSESEERSRLRFQLELEFVQCLANPLYLQCVYPICLEILDLLQNPSFREATASSEIATFIHHKEFFHWQHRRVFTGVKDNNDLKIKKEVENFDIGNSTKSENSGESVKVEDAEQIDELNMGDLVFKILNIK</sequence>
<comment type="similarity">
    <text evidence="2 8">Belongs to the Mediator complex subunit 31 family.</text>
</comment>
<comment type="subunit">
    <text evidence="8">Component of the Mediator complex.</text>
</comment>
<evidence type="ECO:0000256" key="6">
    <source>
        <dbReference type="ARBA" id="ARBA00023163"/>
    </source>
</evidence>
<reference evidence="9" key="1">
    <citation type="submission" date="2020-05" db="EMBL/GenBank/DDBJ databases">
        <title>Phylogenomic resolution of chytrid fungi.</title>
        <authorList>
            <person name="Stajich J.E."/>
            <person name="Amses K."/>
            <person name="Simmons R."/>
            <person name="Seto K."/>
            <person name="Myers J."/>
            <person name="Bonds A."/>
            <person name="Quandt C.A."/>
            <person name="Barry K."/>
            <person name="Liu P."/>
            <person name="Grigoriev I."/>
            <person name="Longcore J.E."/>
            <person name="James T.Y."/>
        </authorList>
    </citation>
    <scope>NUCLEOTIDE SEQUENCE</scope>
    <source>
        <strain evidence="9">JEL0476</strain>
    </source>
</reference>
<evidence type="ECO:0000313" key="9">
    <source>
        <dbReference type="EMBL" id="KAJ3224330.1"/>
    </source>
</evidence>
<gene>
    <name evidence="9" type="primary">MED31</name>
    <name evidence="9" type="ORF">HK099_008574</name>
</gene>
<dbReference type="PANTHER" id="PTHR13186">
    <property type="entry name" value="MEDIATOR OF RNA POLYMERASE II TRANSCRIPTION SUBUNIT 31"/>
    <property type="match status" value="1"/>
</dbReference>
<dbReference type="GO" id="GO:0016592">
    <property type="term" value="C:mediator complex"/>
    <property type="evidence" value="ECO:0007669"/>
    <property type="project" value="InterPro"/>
</dbReference>
<protein>
    <recommendedName>
        <fullName evidence="3 8">Mediator of RNA polymerase II transcription subunit 31</fullName>
    </recommendedName>
</protein>
<comment type="subcellular location">
    <subcellularLocation>
        <location evidence="1 8">Nucleus</location>
    </subcellularLocation>
</comment>
<dbReference type="InterPro" id="IPR038089">
    <property type="entry name" value="Med31_sf"/>
</dbReference>
<evidence type="ECO:0000256" key="7">
    <source>
        <dbReference type="ARBA" id="ARBA00023242"/>
    </source>
</evidence>
<evidence type="ECO:0000313" key="10">
    <source>
        <dbReference type="Proteomes" id="UP001211065"/>
    </source>
</evidence>
<dbReference type="InterPro" id="IPR008831">
    <property type="entry name" value="Mediator_Med31"/>
</dbReference>
<evidence type="ECO:0000256" key="5">
    <source>
        <dbReference type="ARBA" id="ARBA00023159"/>
    </source>
</evidence>
<dbReference type="GO" id="GO:0003712">
    <property type="term" value="F:transcription coregulator activity"/>
    <property type="evidence" value="ECO:0007669"/>
    <property type="project" value="InterPro"/>
</dbReference>
<accession>A0AAD5U4L3</accession>
<dbReference type="Proteomes" id="UP001211065">
    <property type="component" value="Unassembled WGS sequence"/>
</dbReference>
<dbReference type="GO" id="GO:0006355">
    <property type="term" value="P:regulation of DNA-templated transcription"/>
    <property type="evidence" value="ECO:0007669"/>
    <property type="project" value="InterPro"/>
</dbReference>
<evidence type="ECO:0000256" key="8">
    <source>
        <dbReference type="RuleBase" id="RU364129"/>
    </source>
</evidence>
<evidence type="ECO:0000256" key="1">
    <source>
        <dbReference type="ARBA" id="ARBA00004123"/>
    </source>
</evidence>
<evidence type="ECO:0000256" key="4">
    <source>
        <dbReference type="ARBA" id="ARBA00023015"/>
    </source>
</evidence>
<dbReference type="AlphaFoldDB" id="A0AAD5U4L3"/>
<keyword evidence="10" id="KW-1185">Reference proteome</keyword>
<comment type="caution">
    <text evidence="9">The sequence shown here is derived from an EMBL/GenBank/DDBJ whole genome shotgun (WGS) entry which is preliminary data.</text>
</comment>
<evidence type="ECO:0000256" key="2">
    <source>
        <dbReference type="ARBA" id="ARBA00006378"/>
    </source>
</evidence>
<name>A0AAD5U4L3_9FUNG</name>
<keyword evidence="6 8" id="KW-0804">Transcription</keyword>
<dbReference type="Pfam" id="PF05669">
    <property type="entry name" value="Med31"/>
    <property type="match status" value="2"/>
</dbReference>
<keyword evidence="4 8" id="KW-0805">Transcription regulation</keyword>
<dbReference type="EMBL" id="JADGJW010000096">
    <property type="protein sequence ID" value="KAJ3224330.1"/>
    <property type="molecule type" value="Genomic_DNA"/>
</dbReference>
<comment type="function">
    <text evidence="8">Component of the Mediator complex, a coactivator involved in the regulated transcription of nearly all RNA polymerase II-dependent genes. Mediator functions as a bridge to convey information from gene-specific regulatory proteins to the basal RNA polymerase II transcription machinery. Mediator is recruited to promoters by direct interactions with regulatory proteins and serves as a scaffold for the assembly of a functional preinitiation complex with RNA polymerase II and the general transcription factors.</text>
</comment>